<sequence length="217" mass="25615">MQKNPAKQKVIDAASSLFFQKGFQATTVRDIAEKASVNVSSISYYFNSKQGLLEYAVTNYYEEYLKTIEEHLEQMVTFTPLETLHELIYTIIQYKQMNHQLTCFIQRELSFDSVFVREMAVTYLAKENHYIQKAFYRALEGLIKNGMKEYLFLQFKGMLITPYILHNDWKDQIIGEYSHQMFVKKYVSIIQKWIDFIVDNEGNSIEKQINRYGSAKI</sequence>
<dbReference type="PANTHER" id="PTHR47506:SF1">
    <property type="entry name" value="HTH-TYPE TRANSCRIPTIONAL REGULATOR YJDC"/>
    <property type="match status" value="1"/>
</dbReference>
<gene>
    <name evidence="6" type="ORF">CUC15_12620</name>
</gene>
<dbReference type="InterPro" id="IPR009057">
    <property type="entry name" value="Homeodomain-like_sf"/>
</dbReference>
<evidence type="ECO:0000313" key="6">
    <source>
        <dbReference type="EMBL" id="AXI09716.1"/>
    </source>
</evidence>
<evidence type="ECO:0000313" key="7">
    <source>
        <dbReference type="Proteomes" id="UP000253908"/>
    </source>
</evidence>
<feature type="domain" description="HTH tetR-type" evidence="5">
    <location>
        <begin position="4"/>
        <end position="64"/>
    </location>
</feature>
<evidence type="ECO:0000256" key="4">
    <source>
        <dbReference type="PROSITE-ProRule" id="PRU00335"/>
    </source>
</evidence>
<protein>
    <submittedName>
        <fullName evidence="6">TetR/AcrR family transcriptional regulator</fullName>
    </submittedName>
</protein>
<dbReference type="Pfam" id="PF00440">
    <property type="entry name" value="TetR_N"/>
    <property type="match status" value="1"/>
</dbReference>
<keyword evidence="1" id="KW-0805">Transcription regulation</keyword>
<keyword evidence="2 4" id="KW-0238">DNA-binding</keyword>
<organism evidence="6 7">
    <name type="scientific">Oceanobacillus zhaokaii</name>
    <dbReference type="NCBI Taxonomy" id="2052660"/>
    <lineage>
        <taxon>Bacteria</taxon>
        <taxon>Bacillati</taxon>
        <taxon>Bacillota</taxon>
        <taxon>Bacilli</taxon>
        <taxon>Bacillales</taxon>
        <taxon>Bacillaceae</taxon>
        <taxon>Oceanobacillus</taxon>
    </lineage>
</organism>
<dbReference type="EMBL" id="CP024848">
    <property type="protein sequence ID" value="AXI09716.1"/>
    <property type="molecule type" value="Genomic_DNA"/>
</dbReference>
<dbReference type="InterPro" id="IPR001647">
    <property type="entry name" value="HTH_TetR"/>
</dbReference>
<proteinExistence type="predicted"/>
<dbReference type="OrthoDB" id="9789566at2"/>
<name>A0A345PI86_9BACI</name>
<dbReference type="Proteomes" id="UP000253908">
    <property type="component" value="Chromosome"/>
</dbReference>
<evidence type="ECO:0000259" key="5">
    <source>
        <dbReference type="PROSITE" id="PS50977"/>
    </source>
</evidence>
<dbReference type="KEGG" id="ocn:CUC15_12620"/>
<keyword evidence="3" id="KW-0804">Transcription</keyword>
<accession>A0A345PI86</accession>
<dbReference type="PANTHER" id="PTHR47506">
    <property type="entry name" value="TRANSCRIPTIONAL REGULATORY PROTEIN"/>
    <property type="match status" value="1"/>
</dbReference>
<dbReference type="GO" id="GO:0003677">
    <property type="term" value="F:DNA binding"/>
    <property type="evidence" value="ECO:0007669"/>
    <property type="project" value="UniProtKB-UniRule"/>
</dbReference>
<dbReference type="RefSeq" id="WP_114917002.1">
    <property type="nucleotide sequence ID" value="NZ_CP024848.1"/>
</dbReference>
<dbReference type="SUPFAM" id="SSF46689">
    <property type="entry name" value="Homeodomain-like"/>
    <property type="match status" value="1"/>
</dbReference>
<evidence type="ECO:0000256" key="1">
    <source>
        <dbReference type="ARBA" id="ARBA00023015"/>
    </source>
</evidence>
<feature type="DNA-binding region" description="H-T-H motif" evidence="4">
    <location>
        <begin position="27"/>
        <end position="46"/>
    </location>
</feature>
<evidence type="ECO:0000256" key="2">
    <source>
        <dbReference type="ARBA" id="ARBA00023125"/>
    </source>
</evidence>
<dbReference type="PROSITE" id="PS50977">
    <property type="entry name" value="HTH_TETR_2"/>
    <property type="match status" value="1"/>
</dbReference>
<dbReference type="AlphaFoldDB" id="A0A345PI86"/>
<keyword evidence="7" id="KW-1185">Reference proteome</keyword>
<dbReference type="Gene3D" id="1.10.357.10">
    <property type="entry name" value="Tetracycline Repressor, domain 2"/>
    <property type="match status" value="1"/>
</dbReference>
<dbReference type="NCBIfam" id="NF037937">
    <property type="entry name" value="septum_RefZ"/>
    <property type="match status" value="1"/>
</dbReference>
<dbReference type="PRINTS" id="PR00455">
    <property type="entry name" value="HTHTETR"/>
</dbReference>
<evidence type="ECO:0000256" key="3">
    <source>
        <dbReference type="ARBA" id="ARBA00023163"/>
    </source>
</evidence>
<reference evidence="7" key="1">
    <citation type="submission" date="2017-11" db="EMBL/GenBank/DDBJ databases">
        <authorList>
            <person name="Zhu W."/>
        </authorList>
    </citation>
    <scope>NUCLEOTIDE SEQUENCE [LARGE SCALE GENOMIC DNA]</scope>
    <source>
        <strain evidence="7">160</strain>
    </source>
</reference>